<feature type="domain" description="Glycosyl hydrolase family 92" evidence="5">
    <location>
        <begin position="334"/>
        <end position="789"/>
    </location>
</feature>
<organism evidence="8 9">
    <name type="scientific">Streptomyces marincola</name>
    <dbReference type="NCBI Taxonomy" id="2878388"/>
    <lineage>
        <taxon>Bacteria</taxon>
        <taxon>Bacillati</taxon>
        <taxon>Actinomycetota</taxon>
        <taxon>Actinomycetes</taxon>
        <taxon>Kitasatosporales</taxon>
        <taxon>Streptomycetaceae</taxon>
        <taxon>Streptomyces</taxon>
    </lineage>
</organism>
<evidence type="ECO:0000256" key="1">
    <source>
        <dbReference type="ARBA" id="ARBA00022729"/>
    </source>
</evidence>
<keyword evidence="3" id="KW-1133">Transmembrane helix</keyword>
<dbReference type="Gene3D" id="3.60.21.10">
    <property type="match status" value="1"/>
</dbReference>
<feature type="domain" description="Purple acid phosphatase N-terminal" evidence="6">
    <location>
        <begin position="1005"/>
        <end position="1095"/>
    </location>
</feature>
<dbReference type="InterPro" id="IPR041371">
    <property type="entry name" value="GH92_N"/>
</dbReference>
<dbReference type="InterPro" id="IPR050883">
    <property type="entry name" value="PNGase"/>
</dbReference>
<dbReference type="EMBL" id="CP021121">
    <property type="protein sequence ID" value="ARQ71994.1"/>
    <property type="molecule type" value="Genomic_DNA"/>
</dbReference>
<sequence length="1620" mass="168327">MLHTRIRRRLLRFRGAGDGANAAAPPGPPPTGRRQRRNGRPVALLATASLLAGTGVAAMTTTGAHGATSDLSAFDAVDQFIGTQHDTTQNKGNSAYGNTWPGATVPFGMVQFTPTTHHTSGGDNWGGYEYGADQLRGFGLTRLSGTGCAGSNGAFDVPVLPYTGALTSNRALPISPADAIGDYYLDFSHDNETAEPGYYSVGLDNGVDVALTATTRTGVATFDFPRDRASSTLIFDVAGSNNGSTGSSVTVSGNTVSGWTETSTVCRGGSYRIHFSAEFDTEFDSSGTWSGSEVTAGAAEASATTSHGAGAFVSFPRGADVTARIGISYVSVENAAENAATETAGRDAADIRQAAADTWREALDTVEVTGGSAEARTSFYTALYHALLHPNTYDDVNGQYMGYDGTVREVAEGRHQYATYASWDGYRGHAQLVALLFPEVGSDINQSITDLVTQTGRWPNWPHNGVSQQKMSGDGLQTVLAATDAFGSTDYDRRAALRSMIDTQTLPADSSNRQFLYQYAGLGWVESRNNSSATSQTLEYAINDFSIAQLAARLGETGAHASFMARAQNWRNLLDPETREIRPRDRNGFDRSFNLGERGSQFEQATGHQYGWLVPHNVGALVEARGGADVVAGQLDTFFTELDAGVYNTPYAYLSNQPTMHTPWLYNWLGRPWRTTDVLDRAVTEMFDTSPTGLPGNDDLGSLSSWYVFANIGLYPAVYGTADLMVSSPMFEHVEIRSAGGDRSIVIDAPGARERRYIQSMSVDGTATTASWLPESFAREGGRIAFTMGATPGDWGTGAGDAPPSHAEGTDAYNNVGTTPEGAGNTGSLDASSNTLPRESLAEAGATPGGTLRVEATGTEFTWPDTEPGEPDNWVPHGQRVDVEDTNAASVSFLGLATNGPSQGTATVLYTDGSSQEVPVQLTDWTPGGTYLYGNTPVLTVPGRNAANGTRDNVRAVVLATAPVALDPSKTVDAVLLPEGSDRGVMHIFDIGLSDQAPPAPDETPERVVLTPADDPATAQHVTWRSLAGEGTAQIRAGQDGEIRTAEATAEAETVVGGDTATSWTATFTDLAPGTAYQYRVGREDAWSDWHGFTTAATEAEPFTFLYYGDAQVGLRDVWPGTVAQANEAHPDARAAVYVGDLVDTADEAQWSDWFAADPDALAARQSIVAVGNHEFNAGNGLLQTSRASFAFPANGPVPADAGEDADRWGEHLAEAMRESVYYADYQGVRFVVLNANRDDICALVRPDGMADFDCGEARGVWVRMQAVWLDRVLTDNPHRWSVVVQHQPVLSTGVGRDEPDIREAWVPVFQEHNVDLVLAGHDHTYGRGHMTEDETATPGLTTGPVYVVSNAGAKHYEIQPEDDNVWTRNGARQDARAQQTSTYQAITVDGDTLSYQSVITHKGDDRAAPGEIGDTLDSFTITEYDDGTKWVANAGVEVPPAPGEPGDPGDPGNPGGPGDPGDPDDSGGTSEGSGGSGGAGGSGSSGGSGDSGGSNGSGSSGGSGGSGGAGGSGSSGGSGDSGDSGDSGGSNGSGGSGSSGGSSGPGASGGAGGFGASGGSGGGFGADSGAGGSSSGTGLGADGALAGTGSQALSLLGLAAAVAAAGAALILWRRGHFGR</sequence>
<evidence type="ECO:0000259" key="6">
    <source>
        <dbReference type="Pfam" id="PF16656"/>
    </source>
</evidence>
<dbReference type="Pfam" id="PF07971">
    <property type="entry name" value="Glyco_hydro_92"/>
    <property type="match status" value="1"/>
</dbReference>
<feature type="transmembrane region" description="Helical" evidence="3">
    <location>
        <begin position="1593"/>
        <end position="1613"/>
    </location>
</feature>
<dbReference type="SUPFAM" id="SSF49363">
    <property type="entry name" value="Purple acid phosphatase, N-terminal domain"/>
    <property type="match status" value="1"/>
</dbReference>
<evidence type="ECO:0000313" key="8">
    <source>
        <dbReference type="EMBL" id="ARQ71994.1"/>
    </source>
</evidence>
<dbReference type="GO" id="GO:0000224">
    <property type="term" value="F:peptide-N4-(N-acetyl-beta-glucosaminyl)asparagine amidase activity"/>
    <property type="evidence" value="ECO:0007669"/>
    <property type="project" value="TreeGrafter"/>
</dbReference>
<dbReference type="InterPro" id="IPR029052">
    <property type="entry name" value="Metallo-depent_PP-like"/>
</dbReference>
<dbReference type="GO" id="GO:0046872">
    <property type="term" value="F:metal ion binding"/>
    <property type="evidence" value="ECO:0007669"/>
    <property type="project" value="InterPro"/>
</dbReference>
<dbReference type="OrthoDB" id="9804511at2"/>
<dbReference type="InterPro" id="IPR015914">
    <property type="entry name" value="PAPs_N"/>
</dbReference>
<dbReference type="Gene3D" id="2.70.98.10">
    <property type="match status" value="1"/>
</dbReference>
<evidence type="ECO:0000256" key="2">
    <source>
        <dbReference type="SAM" id="MobiDB-lite"/>
    </source>
</evidence>
<keyword evidence="1" id="KW-0732">Signal</keyword>
<keyword evidence="9" id="KW-1185">Reference proteome</keyword>
<dbReference type="Gene3D" id="3.30.2080.10">
    <property type="entry name" value="GH92 mannosidase domain"/>
    <property type="match status" value="1"/>
</dbReference>
<feature type="domain" description="Glycosyl hydrolase family 92 N-terminal" evidence="7">
    <location>
        <begin position="77"/>
        <end position="328"/>
    </location>
</feature>
<dbReference type="InterPro" id="IPR012939">
    <property type="entry name" value="Glyco_hydro_92"/>
</dbReference>
<accession>A0A1W7D4R6</accession>
<evidence type="ECO:0000256" key="3">
    <source>
        <dbReference type="SAM" id="Phobius"/>
    </source>
</evidence>
<evidence type="ECO:0000313" key="9">
    <source>
        <dbReference type="Proteomes" id="UP000194218"/>
    </source>
</evidence>
<evidence type="ECO:0000259" key="5">
    <source>
        <dbReference type="Pfam" id="PF07971"/>
    </source>
</evidence>
<keyword evidence="3" id="KW-0472">Membrane</keyword>
<name>A0A1W7D4R6_9ACTN</name>
<feature type="domain" description="Calcineurin-like phosphoesterase" evidence="4">
    <location>
        <begin position="1127"/>
        <end position="1326"/>
    </location>
</feature>
<dbReference type="GO" id="GO:0006516">
    <property type="term" value="P:glycoprotein catabolic process"/>
    <property type="evidence" value="ECO:0007669"/>
    <property type="project" value="TreeGrafter"/>
</dbReference>
<dbReference type="InterPro" id="IPR005887">
    <property type="entry name" value="GH92_a_mannosidase_put"/>
</dbReference>
<dbReference type="RefSeq" id="WP_086161826.1">
    <property type="nucleotide sequence ID" value="NZ_CP021121.1"/>
</dbReference>
<evidence type="ECO:0000259" key="4">
    <source>
        <dbReference type="Pfam" id="PF00149"/>
    </source>
</evidence>
<protein>
    <submittedName>
        <fullName evidence="8">Alpha-mannosidase</fullName>
    </submittedName>
</protein>
<dbReference type="PANTHER" id="PTHR12143">
    <property type="entry name" value="PEPTIDE N-GLYCANASE PNGASE -RELATED"/>
    <property type="match status" value="1"/>
</dbReference>
<reference evidence="8 9" key="1">
    <citation type="submission" date="2017-05" db="EMBL/GenBank/DDBJ databases">
        <title>Complete genome sequence of Streptomyces sp. SCSIO 03032 revealed the diverse biosynthetic pathways for its bioactive secondary metabolites.</title>
        <authorList>
            <person name="Ma L."/>
            <person name="Zhu Y."/>
            <person name="Zhang W."/>
            <person name="Zhang G."/>
            <person name="Tian X."/>
            <person name="Zhang S."/>
            <person name="Zhang C."/>
        </authorList>
    </citation>
    <scope>NUCLEOTIDE SEQUENCE [LARGE SCALE GENOMIC DNA]</scope>
    <source>
        <strain evidence="8 9">SCSIO 03032</strain>
    </source>
</reference>
<dbReference type="Pfam" id="PF00149">
    <property type="entry name" value="Metallophos"/>
    <property type="match status" value="1"/>
</dbReference>
<dbReference type="NCBIfam" id="TIGR01180">
    <property type="entry name" value="aman2_put"/>
    <property type="match status" value="1"/>
</dbReference>
<dbReference type="Gene3D" id="2.60.40.380">
    <property type="entry name" value="Purple acid phosphatase-like, N-terminal"/>
    <property type="match status" value="1"/>
</dbReference>
<evidence type="ECO:0000259" key="7">
    <source>
        <dbReference type="Pfam" id="PF17678"/>
    </source>
</evidence>
<dbReference type="Pfam" id="PF16656">
    <property type="entry name" value="Pur_ac_phosph_N"/>
    <property type="match status" value="1"/>
</dbReference>
<dbReference type="SUPFAM" id="SSF48208">
    <property type="entry name" value="Six-hairpin glycosidases"/>
    <property type="match status" value="1"/>
</dbReference>
<dbReference type="GO" id="GO:0005975">
    <property type="term" value="P:carbohydrate metabolic process"/>
    <property type="evidence" value="ECO:0007669"/>
    <property type="project" value="InterPro"/>
</dbReference>
<dbReference type="InterPro" id="IPR008928">
    <property type="entry name" value="6-hairpin_glycosidase_sf"/>
</dbReference>
<dbReference type="InterPro" id="IPR008963">
    <property type="entry name" value="Purple_acid_Pase-like_N"/>
</dbReference>
<dbReference type="GO" id="GO:0005829">
    <property type="term" value="C:cytosol"/>
    <property type="evidence" value="ECO:0007669"/>
    <property type="project" value="TreeGrafter"/>
</dbReference>
<feature type="transmembrane region" description="Helical" evidence="3">
    <location>
        <begin position="42"/>
        <end position="60"/>
    </location>
</feature>
<dbReference type="KEGG" id="smao:CAG99_26995"/>
<dbReference type="Gene3D" id="1.20.1610.10">
    <property type="entry name" value="alpha-1,2-mannosidases domains"/>
    <property type="match status" value="1"/>
</dbReference>
<gene>
    <name evidence="8" type="ORF">CAG99_26995</name>
</gene>
<dbReference type="InterPro" id="IPR004843">
    <property type="entry name" value="Calcineurin-like_PHP"/>
</dbReference>
<feature type="region of interest" description="Disordered" evidence="2">
    <location>
        <begin position="792"/>
        <end position="834"/>
    </location>
</feature>
<dbReference type="Pfam" id="PF17678">
    <property type="entry name" value="Glyco_hydro_92N"/>
    <property type="match status" value="1"/>
</dbReference>
<dbReference type="SUPFAM" id="SSF56300">
    <property type="entry name" value="Metallo-dependent phosphatases"/>
    <property type="match status" value="1"/>
</dbReference>
<proteinExistence type="predicted"/>
<keyword evidence="3" id="KW-0812">Transmembrane</keyword>
<dbReference type="PANTHER" id="PTHR12143:SF39">
    <property type="entry name" value="SECRETED PROTEIN"/>
    <property type="match status" value="1"/>
</dbReference>
<feature type="compositionally biased region" description="Gly residues" evidence="2">
    <location>
        <begin position="1470"/>
        <end position="1555"/>
    </location>
</feature>
<dbReference type="Proteomes" id="UP000194218">
    <property type="component" value="Chromosome"/>
</dbReference>
<dbReference type="GO" id="GO:0003993">
    <property type="term" value="F:acid phosphatase activity"/>
    <property type="evidence" value="ECO:0007669"/>
    <property type="project" value="InterPro"/>
</dbReference>
<dbReference type="GO" id="GO:0030246">
    <property type="term" value="F:carbohydrate binding"/>
    <property type="evidence" value="ECO:0007669"/>
    <property type="project" value="InterPro"/>
</dbReference>
<feature type="region of interest" description="Disordered" evidence="2">
    <location>
        <begin position="13"/>
        <end position="37"/>
    </location>
</feature>
<feature type="region of interest" description="Disordered" evidence="2">
    <location>
        <begin position="1435"/>
        <end position="1555"/>
    </location>
</feature>
<dbReference type="InterPro" id="IPR014718">
    <property type="entry name" value="GH-type_carb-bd"/>
</dbReference>
<dbReference type="Gene3D" id="1.20.1050.60">
    <property type="entry name" value="alpha-1,2-mannosidase"/>
    <property type="match status" value="1"/>
</dbReference>